<gene>
    <name evidence="2" type="ORF">FB381_3343</name>
</gene>
<proteinExistence type="predicted"/>
<organism evidence="2 3">
    <name type="scientific">Nocardioides albertanoniae</name>
    <dbReference type="NCBI Taxonomy" id="1175486"/>
    <lineage>
        <taxon>Bacteria</taxon>
        <taxon>Bacillati</taxon>
        <taxon>Actinomycetota</taxon>
        <taxon>Actinomycetes</taxon>
        <taxon>Propionibacteriales</taxon>
        <taxon>Nocardioidaceae</taxon>
        <taxon>Nocardioides</taxon>
    </lineage>
</organism>
<comment type="caution">
    <text evidence="2">The sequence shown here is derived from an EMBL/GenBank/DDBJ whole genome shotgun (WGS) entry which is preliminary data.</text>
</comment>
<accession>A0A543AA09</accession>
<dbReference type="Proteomes" id="UP000320209">
    <property type="component" value="Unassembled WGS sequence"/>
</dbReference>
<feature type="transmembrane region" description="Helical" evidence="1">
    <location>
        <begin position="20"/>
        <end position="41"/>
    </location>
</feature>
<feature type="transmembrane region" description="Helical" evidence="1">
    <location>
        <begin position="81"/>
        <end position="100"/>
    </location>
</feature>
<protein>
    <submittedName>
        <fullName evidence="2">Putative membrane protein</fullName>
    </submittedName>
</protein>
<dbReference type="Pfam" id="PF06197">
    <property type="entry name" value="DUF998"/>
    <property type="match status" value="1"/>
</dbReference>
<keyword evidence="1" id="KW-0472">Membrane</keyword>
<dbReference type="RefSeq" id="WP_141781310.1">
    <property type="nucleotide sequence ID" value="NZ_VFOV01000001.1"/>
</dbReference>
<keyword evidence="1" id="KW-0812">Transmembrane</keyword>
<keyword evidence="1" id="KW-1133">Transmembrane helix</keyword>
<keyword evidence="3" id="KW-1185">Reference proteome</keyword>
<reference evidence="2 3" key="1">
    <citation type="submission" date="2019-06" db="EMBL/GenBank/DDBJ databases">
        <title>Sequencing the genomes of 1000 actinobacteria strains.</title>
        <authorList>
            <person name="Klenk H.-P."/>
        </authorList>
    </citation>
    <scope>NUCLEOTIDE SEQUENCE [LARGE SCALE GENOMIC DNA]</scope>
    <source>
        <strain evidence="2 3">DSM 25218</strain>
    </source>
</reference>
<dbReference type="OrthoDB" id="5191116at2"/>
<feature type="transmembrane region" description="Helical" evidence="1">
    <location>
        <begin position="203"/>
        <end position="223"/>
    </location>
</feature>
<feature type="transmembrane region" description="Helical" evidence="1">
    <location>
        <begin position="137"/>
        <end position="158"/>
    </location>
</feature>
<evidence type="ECO:0000313" key="3">
    <source>
        <dbReference type="Proteomes" id="UP000320209"/>
    </source>
</evidence>
<sequence length="248" mass="25538">MTTTQDATPLLRERRFTIGAVLLVLNAGMYVVCEAIAASAWRDPTYSYSLNYISDLGVPDVGETQGRMIDSPLHAVMNTAFVLHGVIFVIAAALLWHAVLRTGLRRAYLVLAGVHAVGMSLVGLFPGSQAALDDGTIVLHGLGALLAIVAGNTAAIVVGTDLLRRRVRGLGRTLITLGVLGLAGFLYLLATSGSGVDGIPERVAVYTVTAAETVAGIAVLVAGRASRRARASISAVAGSAGRSSSSGS</sequence>
<dbReference type="InterPro" id="IPR009339">
    <property type="entry name" value="DUF998"/>
</dbReference>
<dbReference type="AlphaFoldDB" id="A0A543AA09"/>
<dbReference type="EMBL" id="VFOV01000001">
    <property type="protein sequence ID" value="TQL69438.1"/>
    <property type="molecule type" value="Genomic_DNA"/>
</dbReference>
<feature type="transmembrane region" description="Helical" evidence="1">
    <location>
        <begin position="170"/>
        <end position="191"/>
    </location>
</feature>
<evidence type="ECO:0000256" key="1">
    <source>
        <dbReference type="SAM" id="Phobius"/>
    </source>
</evidence>
<name>A0A543AA09_9ACTN</name>
<feature type="transmembrane region" description="Helical" evidence="1">
    <location>
        <begin position="107"/>
        <end position="125"/>
    </location>
</feature>
<evidence type="ECO:0000313" key="2">
    <source>
        <dbReference type="EMBL" id="TQL69438.1"/>
    </source>
</evidence>